<dbReference type="GO" id="GO:0016042">
    <property type="term" value="P:lipid catabolic process"/>
    <property type="evidence" value="ECO:0007669"/>
    <property type="project" value="InterPro"/>
</dbReference>
<evidence type="ECO:0000256" key="4">
    <source>
        <dbReference type="PIRSR" id="PIRSR601211-3"/>
    </source>
</evidence>
<feature type="disulfide bond" evidence="4">
    <location>
        <begin position="93"/>
        <end position="133"/>
    </location>
</feature>
<dbReference type="InterPro" id="IPR016090">
    <property type="entry name" value="PLA2-like_dom"/>
</dbReference>
<feature type="binding site" evidence="3">
    <location>
        <position position="66"/>
    </location>
    <ligand>
        <name>Ca(2+)</name>
        <dbReference type="ChEBI" id="CHEBI:29108"/>
    </ligand>
</feature>
<dbReference type="PANTHER" id="PTHR11716">
    <property type="entry name" value="PHOSPHOLIPASE A2 FAMILY MEMBER"/>
    <property type="match status" value="1"/>
</dbReference>
<evidence type="ECO:0000313" key="10">
    <source>
        <dbReference type="WBParaSite" id="BPAG_0000107301-mRNA-1"/>
    </source>
</evidence>
<comment type="similarity">
    <text evidence="5">Belongs to the phospholipase A2 family.</text>
</comment>
<dbReference type="CDD" id="cd00125">
    <property type="entry name" value="PLA2c"/>
    <property type="match status" value="1"/>
</dbReference>
<keyword evidence="6" id="KW-0443">Lipid metabolism</keyword>
<dbReference type="InterPro" id="IPR036444">
    <property type="entry name" value="PLipase_A2_dom_sf"/>
</dbReference>
<dbReference type="GO" id="GO:0006644">
    <property type="term" value="P:phospholipid metabolic process"/>
    <property type="evidence" value="ECO:0007669"/>
    <property type="project" value="InterPro"/>
</dbReference>
<feature type="domain" description="Phospholipase A2-like central" evidence="7">
    <location>
        <begin position="39"/>
        <end position="154"/>
    </location>
</feature>
<dbReference type="GO" id="GO:0050482">
    <property type="term" value="P:arachidonate secretion"/>
    <property type="evidence" value="ECO:0007669"/>
    <property type="project" value="InterPro"/>
</dbReference>
<reference evidence="10" key="1">
    <citation type="submission" date="2017-02" db="UniProtKB">
        <authorList>
            <consortium name="WormBaseParasite"/>
        </authorList>
    </citation>
    <scope>IDENTIFICATION</scope>
</reference>
<dbReference type="Gene3D" id="1.20.90.10">
    <property type="entry name" value="Phospholipase A2 domain"/>
    <property type="match status" value="1"/>
</dbReference>
<dbReference type="AlphaFoldDB" id="A0A0N4SZ69"/>
<feature type="disulfide bond" evidence="4">
    <location>
        <begin position="115"/>
        <end position="131"/>
    </location>
</feature>
<dbReference type="WBParaSite" id="BPAG_0000107301-mRNA-1">
    <property type="protein sequence ID" value="BPAG_0000107301-mRNA-1"/>
    <property type="gene ID" value="BPAG_0000107301"/>
</dbReference>
<dbReference type="PANTHER" id="PTHR11716:SF107">
    <property type="entry name" value="PHOSPHOLIPASE A2"/>
    <property type="match status" value="1"/>
</dbReference>
<keyword evidence="4" id="KW-1015">Disulfide bond</keyword>
<evidence type="ECO:0000256" key="1">
    <source>
        <dbReference type="ARBA" id="ARBA00004613"/>
    </source>
</evidence>
<keyword evidence="9" id="KW-1185">Reference proteome</keyword>
<comment type="catalytic activity">
    <reaction evidence="6">
        <text>a 1,2-diacyl-sn-glycero-3-phosphocholine + H2O = a 1-acyl-sn-glycero-3-phosphocholine + a fatty acid + H(+)</text>
        <dbReference type="Rhea" id="RHEA:15801"/>
        <dbReference type="ChEBI" id="CHEBI:15377"/>
        <dbReference type="ChEBI" id="CHEBI:15378"/>
        <dbReference type="ChEBI" id="CHEBI:28868"/>
        <dbReference type="ChEBI" id="CHEBI:57643"/>
        <dbReference type="ChEBI" id="CHEBI:58168"/>
        <dbReference type="EC" id="3.1.1.4"/>
    </reaction>
</comment>
<comment type="cofactor">
    <cofactor evidence="3">
        <name>Ca(2+)</name>
        <dbReference type="ChEBI" id="CHEBI:29108"/>
    </cofactor>
    <text evidence="3">Binds 1 Ca(2+) ion per subunit.</text>
</comment>
<organism evidence="10">
    <name type="scientific">Brugia pahangi</name>
    <name type="common">Filarial nematode worm</name>
    <dbReference type="NCBI Taxonomy" id="6280"/>
    <lineage>
        <taxon>Eukaryota</taxon>
        <taxon>Metazoa</taxon>
        <taxon>Ecdysozoa</taxon>
        <taxon>Nematoda</taxon>
        <taxon>Chromadorea</taxon>
        <taxon>Rhabditida</taxon>
        <taxon>Spirurina</taxon>
        <taxon>Spiruromorpha</taxon>
        <taxon>Filarioidea</taxon>
        <taxon>Onchocercidae</taxon>
        <taxon>Brugia</taxon>
    </lineage>
</organism>
<keyword evidence="6" id="KW-0378">Hydrolase</keyword>
<dbReference type="Proteomes" id="UP000278627">
    <property type="component" value="Unassembled WGS sequence"/>
</dbReference>
<dbReference type="GO" id="GO:0004623">
    <property type="term" value="F:phospholipase A2 activity"/>
    <property type="evidence" value="ECO:0007669"/>
    <property type="project" value="UniProtKB-EC"/>
</dbReference>
<feature type="binding site" evidence="3">
    <location>
        <position position="68"/>
    </location>
    <ligand>
        <name>Ca(2+)</name>
        <dbReference type="ChEBI" id="CHEBI:29108"/>
    </ligand>
</feature>
<name>A0A0N4SZ69_BRUPA</name>
<dbReference type="PRINTS" id="PR00389">
    <property type="entry name" value="PHPHLIPASEA2"/>
</dbReference>
<accession>A0A0N4SZ69</accession>
<proteinExistence type="inferred from homology"/>
<sequence length="181" mass="20532">MTIDGSFLQFVKSMHLESLTLIICLFYASIAVMDAKLKALWNLDKMSVCRLGYPATIYNNYGCWCGVGGSGKPMDGIDRLHFAALLAVRDDDCYDTAEEYLLPYNWKCIQGQSICLNYEVAVNSKCASAICACDSEVVKCWSRFEKPKIHAKCTKMNINKYHYRQPLFDFFSLLRSKNGIV</sequence>
<evidence type="ECO:0000256" key="6">
    <source>
        <dbReference type="RuleBase" id="RU361236"/>
    </source>
</evidence>
<gene>
    <name evidence="8" type="ORF">BPAG_LOCUS1074</name>
</gene>
<feature type="binding site" evidence="3">
    <location>
        <position position="91"/>
    </location>
    <ligand>
        <name>Ca(2+)</name>
        <dbReference type="ChEBI" id="CHEBI:29108"/>
    </ligand>
</feature>
<dbReference type="GO" id="GO:0005576">
    <property type="term" value="C:extracellular region"/>
    <property type="evidence" value="ECO:0007669"/>
    <property type="project" value="UniProtKB-SubCell"/>
</dbReference>
<dbReference type="EC" id="3.1.1.4" evidence="6"/>
<dbReference type="SMART" id="SM00085">
    <property type="entry name" value="PA2c"/>
    <property type="match status" value="1"/>
</dbReference>
<comment type="subcellular location">
    <subcellularLocation>
        <location evidence="1 6">Secreted</location>
    </subcellularLocation>
</comment>
<dbReference type="GO" id="GO:0005509">
    <property type="term" value="F:calcium ion binding"/>
    <property type="evidence" value="ECO:0007669"/>
    <property type="project" value="InterPro"/>
</dbReference>
<dbReference type="Pfam" id="PF00068">
    <property type="entry name" value="Phospholip_A2_1"/>
    <property type="match status" value="1"/>
</dbReference>
<evidence type="ECO:0000313" key="8">
    <source>
        <dbReference type="EMBL" id="VDN82260.1"/>
    </source>
</evidence>
<dbReference type="SUPFAM" id="SSF48619">
    <property type="entry name" value="Phospholipase A2, PLA2"/>
    <property type="match status" value="1"/>
</dbReference>
<evidence type="ECO:0000259" key="7">
    <source>
        <dbReference type="SMART" id="SM00085"/>
    </source>
</evidence>
<keyword evidence="3 6" id="KW-0106">Calcium</keyword>
<protein>
    <recommendedName>
        <fullName evidence="6">Phospholipase A2</fullName>
        <ecNumber evidence="6">3.1.1.4</ecNumber>
    </recommendedName>
</protein>
<evidence type="ECO:0000256" key="5">
    <source>
        <dbReference type="RuleBase" id="RU003654"/>
    </source>
</evidence>
<evidence type="ECO:0000256" key="2">
    <source>
        <dbReference type="ARBA" id="ARBA00022525"/>
    </source>
</evidence>
<evidence type="ECO:0000256" key="3">
    <source>
        <dbReference type="PIRSR" id="PIRSR601211-2"/>
    </source>
</evidence>
<evidence type="ECO:0000313" key="9">
    <source>
        <dbReference type="Proteomes" id="UP000278627"/>
    </source>
</evidence>
<dbReference type="EMBL" id="UZAD01000070">
    <property type="protein sequence ID" value="VDN82260.1"/>
    <property type="molecule type" value="Genomic_DNA"/>
</dbReference>
<keyword evidence="2 6" id="KW-0964">Secreted</keyword>
<dbReference type="STRING" id="6280.A0A0N4SZ69"/>
<dbReference type="InterPro" id="IPR001211">
    <property type="entry name" value="PLA2"/>
</dbReference>
<keyword evidence="3" id="KW-0479">Metal-binding</keyword>
<reference evidence="8 9" key="2">
    <citation type="submission" date="2018-11" db="EMBL/GenBank/DDBJ databases">
        <authorList>
            <consortium name="Pathogen Informatics"/>
        </authorList>
    </citation>
    <scope>NUCLEOTIDE SEQUENCE [LARGE SCALE GENOMIC DNA]</scope>
</reference>